<dbReference type="Pfam" id="PF16113">
    <property type="entry name" value="ECH_2"/>
    <property type="match status" value="1"/>
</dbReference>
<protein>
    <recommendedName>
        <fullName evidence="2">3-hydroxyisobutyryl-CoA hydrolase</fullName>
        <ecNumber evidence="2">3.1.2.4</ecNumber>
    </recommendedName>
</protein>
<name>A0A0F4XXC6_9PSED</name>
<dbReference type="GO" id="GO:0006574">
    <property type="term" value="P:L-valine catabolic process"/>
    <property type="evidence" value="ECO:0007669"/>
    <property type="project" value="TreeGrafter"/>
</dbReference>
<evidence type="ECO:0000313" key="6">
    <source>
        <dbReference type="Proteomes" id="UP000033662"/>
    </source>
</evidence>
<evidence type="ECO:0000256" key="1">
    <source>
        <dbReference type="ARBA" id="ARBA00001709"/>
    </source>
</evidence>
<dbReference type="InterPro" id="IPR032259">
    <property type="entry name" value="HIBYL-CoA-H"/>
</dbReference>
<evidence type="ECO:0000313" key="5">
    <source>
        <dbReference type="EMBL" id="KKA10018.1"/>
    </source>
</evidence>
<dbReference type="SUPFAM" id="SSF52096">
    <property type="entry name" value="ClpP/crotonase"/>
    <property type="match status" value="1"/>
</dbReference>
<keyword evidence="3" id="KW-0378">Hydrolase</keyword>
<sequence>MARAIPTVSLLIDDPILAHVSNHLGYLTLNRPNGLNALSLPMIRLLHRQLLEWADDTEIHGVVLRSNDEKAFCAGGDIRSLYDSQKAGENERQVFLEEEYALDQYIHAYAKPILALAHGFILGAGMGLVQGAQIRVISDDARMAMPETGIGFFPDVGASHFLTRLPGELGTYLGITGLHVRPADALFTGLADWCLPRYQFAEFKRKLDTLVWDIPAIDCLSNLLASMACTKLLGSELKALSNAIDLHFAFDSIEAICNSLKSEDRYELQDWAEETLRLISSRSPLALCVTLELLRRGRTLSLADCFRLEQHLSGQWFEKGDLMEGVRALLVDKDKKPQWNPPTLAEMTQKHVEAFFAGFK</sequence>
<accession>A0A0F4XXC6</accession>
<dbReference type="Gene3D" id="3.90.226.10">
    <property type="entry name" value="2-enoyl-CoA Hydratase, Chain A, domain 1"/>
    <property type="match status" value="1"/>
</dbReference>
<dbReference type="PANTHER" id="PTHR43176">
    <property type="entry name" value="3-HYDROXYISOBUTYRYL-COA HYDROLASE-RELATED"/>
    <property type="match status" value="1"/>
</dbReference>
<dbReference type="OrthoDB" id="9790967at2"/>
<dbReference type="EMBL" id="JZXC01000001">
    <property type="protein sequence ID" value="KKA10018.1"/>
    <property type="molecule type" value="Genomic_DNA"/>
</dbReference>
<evidence type="ECO:0000256" key="3">
    <source>
        <dbReference type="ARBA" id="ARBA00022801"/>
    </source>
</evidence>
<dbReference type="GO" id="GO:0003860">
    <property type="term" value="F:3-hydroxyisobutyryl-CoA hydrolase activity"/>
    <property type="evidence" value="ECO:0007669"/>
    <property type="project" value="UniProtKB-EC"/>
</dbReference>
<reference evidence="5 6" key="1">
    <citation type="submission" date="2015-03" db="EMBL/GenBank/DDBJ databases">
        <title>Pseudomonas fluorescens 1855-344 Genome sequencing and assembly.</title>
        <authorList>
            <person name="Eng W.W.H."/>
            <person name="Gan H.M."/>
            <person name="Savka M.A."/>
        </authorList>
    </citation>
    <scope>NUCLEOTIDE SEQUENCE [LARGE SCALE GENOMIC DNA]</scope>
    <source>
        <strain evidence="5 6">1855-344</strain>
    </source>
</reference>
<proteinExistence type="predicted"/>
<evidence type="ECO:0000256" key="2">
    <source>
        <dbReference type="ARBA" id="ARBA00011915"/>
    </source>
</evidence>
<dbReference type="PATRIC" id="fig|132476.4.peg.304"/>
<dbReference type="Proteomes" id="UP000033662">
    <property type="component" value="Unassembled WGS sequence"/>
</dbReference>
<dbReference type="AlphaFoldDB" id="A0A0F4XXC6"/>
<comment type="caution">
    <text evidence="5">The sequence shown here is derived from an EMBL/GenBank/DDBJ whole genome shotgun (WGS) entry which is preliminary data.</text>
</comment>
<dbReference type="PANTHER" id="PTHR43176:SF3">
    <property type="entry name" value="3-HYDROXYISOBUTYRYL-COA HYDROLASE, MITOCHONDRIAL"/>
    <property type="match status" value="1"/>
</dbReference>
<comment type="catalytic activity">
    <reaction evidence="1">
        <text>3-hydroxy-2-methylpropanoyl-CoA + H2O = 3-hydroxy-2-methylpropanoate + CoA + H(+)</text>
        <dbReference type="Rhea" id="RHEA:20888"/>
        <dbReference type="ChEBI" id="CHEBI:11805"/>
        <dbReference type="ChEBI" id="CHEBI:15377"/>
        <dbReference type="ChEBI" id="CHEBI:15378"/>
        <dbReference type="ChEBI" id="CHEBI:57287"/>
        <dbReference type="ChEBI" id="CHEBI:57340"/>
        <dbReference type="EC" id="3.1.2.4"/>
    </reaction>
</comment>
<dbReference type="NCBIfam" id="NF004127">
    <property type="entry name" value="PRK05617.1"/>
    <property type="match status" value="1"/>
</dbReference>
<gene>
    <name evidence="5" type="ORF">VP02_01380</name>
</gene>
<feature type="domain" description="Enoyl-CoA hydratase/isomerase" evidence="4">
    <location>
        <begin position="25"/>
        <end position="356"/>
    </location>
</feature>
<dbReference type="InterPro" id="IPR029045">
    <property type="entry name" value="ClpP/crotonase-like_dom_sf"/>
</dbReference>
<organism evidence="5 6">
    <name type="scientific">Pseudomonas kilonensis</name>
    <dbReference type="NCBI Taxonomy" id="132476"/>
    <lineage>
        <taxon>Bacteria</taxon>
        <taxon>Pseudomonadati</taxon>
        <taxon>Pseudomonadota</taxon>
        <taxon>Gammaproteobacteria</taxon>
        <taxon>Pseudomonadales</taxon>
        <taxon>Pseudomonadaceae</taxon>
        <taxon>Pseudomonas</taxon>
    </lineage>
</organism>
<evidence type="ECO:0000259" key="4">
    <source>
        <dbReference type="Pfam" id="PF16113"/>
    </source>
</evidence>
<dbReference type="InterPro" id="IPR045004">
    <property type="entry name" value="ECH_dom"/>
</dbReference>
<dbReference type="CDD" id="cd06558">
    <property type="entry name" value="crotonase-like"/>
    <property type="match status" value="1"/>
</dbReference>
<dbReference type="EC" id="3.1.2.4" evidence="2"/>